<dbReference type="Gene3D" id="3.30.450.20">
    <property type="entry name" value="PAS domain"/>
    <property type="match status" value="1"/>
</dbReference>
<evidence type="ECO:0000256" key="10">
    <source>
        <dbReference type="SAM" id="MobiDB-lite"/>
    </source>
</evidence>
<feature type="transmembrane region" description="Helical" evidence="11">
    <location>
        <begin position="347"/>
        <end position="369"/>
    </location>
</feature>
<evidence type="ECO:0000256" key="4">
    <source>
        <dbReference type="ARBA" id="ARBA00022692"/>
    </source>
</evidence>
<sequence>MNPISRLLQRTALAVKLPIFIAVPPVLILLLAVSMLSIQVHKVLDGEHRTSYETLLHERSAVLERWLDDAAADISAFSISGNAILGLRDFANSWRPLKGVEPQDYLRQLYITDNPNPVGEKDLLDTAGDKSPWTLRHKNYHPGFRAYQRARGYYDVFLFDNRGNLVYSVYKEDDFATNFIDGPYKDSGLGEAYRAAMEMPEGEVYVTEIDGYAPSHGAPALFMAAPVYRSGNIMGVAAIQLPLDRIAAILADSDVLGETGQVYAVDSRGMAMSDSTHEGGHKALDSLPQNELITAALVDQEIYTSNAVGLNGQAVVAATDHVELPNGASWGLILEIDRKEAMASGQFITTMFAAIGGGVALCVLVMAWLSARSVIRRIGTLNTDMHAVADGQYDQEIRGRDFKDEIGEIVGTLVQFRADLQQAEMAAQRQKQAQKEQEEVVGCLRDGLQRLSKGDLSEEISVSFPESYEDLRHDFNAAVSQLSTTVDDVVESAHSIRSGSAEIGNSSDDLSHRTESQAATLEQTAAALDELTASVRSAAENANSVKNIVSQAKGEAEASGEVVQDAVQAMTEIEGSSTKITQIIAVIDDIAFQTNLLALNAGVEAARAGEAGRGFAVVASEVQSLAQRSADAASEIKGLINESKRQVDGGVELVGKAGQALSSIVSRVTHISELVGEIAESAQEQSTGIAEINTGMGQLDQVTQQNAAMVEEATAASTLLKTDAEKLADLVARFQTGTSTAAPAPASAHGDGFSDGFAPTADPVTFEDTPAELATGTDGPAAGGTKVWQDF</sequence>
<evidence type="ECO:0000259" key="13">
    <source>
        <dbReference type="PROSITE" id="PS50885"/>
    </source>
</evidence>
<dbReference type="CDD" id="cd18773">
    <property type="entry name" value="PDC1_HK_sensor"/>
    <property type="match status" value="1"/>
</dbReference>
<comment type="subcellular location">
    <subcellularLocation>
        <location evidence="1">Cell membrane</location>
        <topology evidence="1">Multi-pass membrane protein</topology>
    </subcellularLocation>
</comment>
<evidence type="ECO:0000256" key="1">
    <source>
        <dbReference type="ARBA" id="ARBA00004651"/>
    </source>
</evidence>
<organism evidence="14 15">
    <name type="scientific">Tritonibacter multivorans</name>
    <dbReference type="NCBI Taxonomy" id="928856"/>
    <lineage>
        <taxon>Bacteria</taxon>
        <taxon>Pseudomonadati</taxon>
        <taxon>Pseudomonadota</taxon>
        <taxon>Alphaproteobacteria</taxon>
        <taxon>Rhodobacterales</taxon>
        <taxon>Paracoccaceae</taxon>
        <taxon>Tritonibacter</taxon>
    </lineage>
</organism>
<keyword evidence="5 11" id="KW-1133">Transmembrane helix</keyword>
<dbReference type="RefSeq" id="WP_058288191.1">
    <property type="nucleotide sequence ID" value="NZ_CYSD01000001.1"/>
</dbReference>
<feature type="domain" description="Methyl-accepting transducer" evidence="12">
    <location>
        <begin position="492"/>
        <end position="721"/>
    </location>
</feature>
<evidence type="ECO:0000256" key="3">
    <source>
        <dbReference type="ARBA" id="ARBA00022500"/>
    </source>
</evidence>
<proteinExistence type="inferred from homology"/>
<dbReference type="GO" id="GO:0007165">
    <property type="term" value="P:signal transduction"/>
    <property type="evidence" value="ECO:0007669"/>
    <property type="project" value="UniProtKB-KW"/>
</dbReference>
<keyword evidence="3" id="KW-0145">Chemotaxis</keyword>
<dbReference type="InterPro" id="IPR029151">
    <property type="entry name" value="Sensor-like_sf"/>
</dbReference>
<feature type="transmembrane region" description="Helical" evidence="11">
    <location>
        <begin position="12"/>
        <end position="33"/>
    </location>
</feature>
<comment type="similarity">
    <text evidence="7">Belongs to the methyl-accepting chemotaxis (MCP) protein family.</text>
</comment>
<keyword evidence="4 11" id="KW-0812">Transmembrane</keyword>
<dbReference type="AlphaFoldDB" id="A0A0P1FZI9"/>
<dbReference type="SUPFAM" id="SSF58104">
    <property type="entry name" value="Methyl-accepting chemotaxis protein (MCP) signaling domain"/>
    <property type="match status" value="1"/>
</dbReference>
<keyword evidence="8" id="KW-0807">Transducer</keyword>
<dbReference type="InterPro" id="IPR003660">
    <property type="entry name" value="HAMP_dom"/>
</dbReference>
<evidence type="ECO:0000256" key="8">
    <source>
        <dbReference type="PROSITE-ProRule" id="PRU00284"/>
    </source>
</evidence>
<dbReference type="PROSITE" id="PS50885">
    <property type="entry name" value="HAMP"/>
    <property type="match status" value="2"/>
</dbReference>
<dbReference type="InterPro" id="IPR033479">
    <property type="entry name" value="dCache_1"/>
</dbReference>
<dbReference type="PROSITE" id="PS50111">
    <property type="entry name" value="CHEMOTAXIS_TRANSDUC_2"/>
    <property type="match status" value="1"/>
</dbReference>
<evidence type="ECO:0000313" key="14">
    <source>
        <dbReference type="EMBL" id="CUH74645.1"/>
    </source>
</evidence>
<keyword evidence="6 11" id="KW-0472">Membrane</keyword>
<dbReference type="EMBL" id="CYSD01000001">
    <property type="protein sequence ID" value="CUH74645.1"/>
    <property type="molecule type" value="Genomic_DNA"/>
</dbReference>
<dbReference type="SUPFAM" id="SSF158472">
    <property type="entry name" value="HAMP domain-like"/>
    <property type="match status" value="1"/>
</dbReference>
<dbReference type="Pfam" id="PF00015">
    <property type="entry name" value="MCPsignal"/>
    <property type="match status" value="1"/>
</dbReference>
<evidence type="ECO:0000259" key="12">
    <source>
        <dbReference type="PROSITE" id="PS50111"/>
    </source>
</evidence>
<feature type="compositionally biased region" description="Low complexity" evidence="10">
    <location>
        <begin position="739"/>
        <end position="748"/>
    </location>
</feature>
<evidence type="ECO:0000256" key="11">
    <source>
        <dbReference type="SAM" id="Phobius"/>
    </source>
</evidence>
<evidence type="ECO:0000256" key="9">
    <source>
        <dbReference type="SAM" id="Coils"/>
    </source>
</evidence>
<dbReference type="Pfam" id="PF00672">
    <property type="entry name" value="HAMP"/>
    <property type="match status" value="1"/>
</dbReference>
<evidence type="ECO:0000256" key="2">
    <source>
        <dbReference type="ARBA" id="ARBA00022475"/>
    </source>
</evidence>
<dbReference type="Gene3D" id="6.10.340.10">
    <property type="match status" value="1"/>
</dbReference>
<keyword evidence="15" id="KW-1185">Reference proteome</keyword>
<keyword evidence="2" id="KW-1003">Cell membrane</keyword>
<dbReference type="PANTHER" id="PTHR43531:SF11">
    <property type="entry name" value="METHYL-ACCEPTING CHEMOTAXIS PROTEIN 3"/>
    <property type="match status" value="1"/>
</dbReference>
<keyword evidence="14" id="KW-0675">Receptor</keyword>
<evidence type="ECO:0000256" key="6">
    <source>
        <dbReference type="ARBA" id="ARBA00023136"/>
    </source>
</evidence>
<dbReference type="OrthoDB" id="354287at2"/>
<dbReference type="Pfam" id="PF02743">
    <property type="entry name" value="dCache_1"/>
    <property type="match status" value="1"/>
</dbReference>
<accession>A0A0P1FZI9</accession>
<dbReference type="Proteomes" id="UP000052022">
    <property type="component" value="Unassembled WGS sequence"/>
</dbReference>
<dbReference type="CDD" id="cd11386">
    <property type="entry name" value="MCP_signal"/>
    <property type="match status" value="1"/>
</dbReference>
<dbReference type="FunFam" id="1.10.287.950:FF:000001">
    <property type="entry name" value="Methyl-accepting chemotaxis sensory transducer"/>
    <property type="match status" value="1"/>
</dbReference>
<feature type="domain" description="HAMP" evidence="13">
    <location>
        <begin position="444"/>
        <end position="487"/>
    </location>
</feature>
<feature type="region of interest" description="Disordered" evidence="10">
    <location>
        <begin position="739"/>
        <end position="765"/>
    </location>
</feature>
<dbReference type="SMART" id="SM00304">
    <property type="entry name" value="HAMP"/>
    <property type="match status" value="2"/>
</dbReference>
<protein>
    <submittedName>
        <fullName evidence="14">Serine chemoreceptor protein</fullName>
    </submittedName>
</protein>
<dbReference type="SMART" id="SM00283">
    <property type="entry name" value="MA"/>
    <property type="match status" value="1"/>
</dbReference>
<feature type="domain" description="HAMP" evidence="13">
    <location>
        <begin position="372"/>
        <end position="425"/>
    </location>
</feature>
<evidence type="ECO:0000313" key="15">
    <source>
        <dbReference type="Proteomes" id="UP000052022"/>
    </source>
</evidence>
<dbReference type="InterPro" id="IPR051310">
    <property type="entry name" value="MCP_chemotaxis"/>
</dbReference>
<dbReference type="STRING" id="928856.SAMN04488049_12420"/>
<keyword evidence="9" id="KW-0175">Coiled coil</keyword>
<feature type="coiled-coil region" evidence="9">
    <location>
        <begin position="413"/>
        <end position="440"/>
    </location>
</feature>
<reference evidence="14 15" key="1">
    <citation type="submission" date="2015-09" db="EMBL/GenBank/DDBJ databases">
        <authorList>
            <consortium name="Swine Surveillance"/>
        </authorList>
    </citation>
    <scope>NUCLEOTIDE SEQUENCE [LARGE SCALE GENOMIC DNA]</scope>
    <source>
        <strain evidence="14 15">CECT 7557</strain>
    </source>
</reference>
<name>A0A0P1FZI9_9RHOB</name>
<dbReference type="GO" id="GO:0005886">
    <property type="term" value="C:plasma membrane"/>
    <property type="evidence" value="ECO:0007669"/>
    <property type="project" value="UniProtKB-SubCell"/>
</dbReference>
<evidence type="ECO:0000256" key="7">
    <source>
        <dbReference type="ARBA" id="ARBA00029447"/>
    </source>
</evidence>
<dbReference type="Gene3D" id="1.10.287.950">
    <property type="entry name" value="Methyl-accepting chemotaxis protein"/>
    <property type="match status" value="1"/>
</dbReference>
<dbReference type="PANTHER" id="PTHR43531">
    <property type="entry name" value="PROTEIN ICFG"/>
    <property type="match status" value="1"/>
</dbReference>
<dbReference type="InterPro" id="IPR004089">
    <property type="entry name" value="MCPsignal_dom"/>
</dbReference>
<dbReference type="GO" id="GO:0006935">
    <property type="term" value="P:chemotaxis"/>
    <property type="evidence" value="ECO:0007669"/>
    <property type="project" value="UniProtKB-KW"/>
</dbReference>
<dbReference type="SUPFAM" id="SSF103190">
    <property type="entry name" value="Sensory domain-like"/>
    <property type="match status" value="1"/>
</dbReference>
<gene>
    <name evidence="14" type="primary">tsr_1</name>
    <name evidence="14" type="ORF">TRM7557_00019</name>
</gene>
<evidence type="ECO:0000256" key="5">
    <source>
        <dbReference type="ARBA" id="ARBA00022989"/>
    </source>
</evidence>